<dbReference type="AlphaFoldDB" id="A0A7S4FNL4"/>
<organism evidence="2">
    <name type="scientific">Eutreptiella gymnastica</name>
    <dbReference type="NCBI Taxonomy" id="73025"/>
    <lineage>
        <taxon>Eukaryota</taxon>
        <taxon>Discoba</taxon>
        <taxon>Euglenozoa</taxon>
        <taxon>Euglenida</taxon>
        <taxon>Spirocuta</taxon>
        <taxon>Euglenophyceae</taxon>
        <taxon>Eutreptiales</taxon>
        <taxon>Eutreptiaceae</taxon>
        <taxon>Eutreptiella</taxon>
    </lineage>
</organism>
<feature type="region of interest" description="Disordered" evidence="1">
    <location>
        <begin position="81"/>
        <end position="111"/>
    </location>
</feature>
<dbReference type="EMBL" id="HBJA01047755">
    <property type="protein sequence ID" value="CAE0805694.1"/>
    <property type="molecule type" value="Transcribed_RNA"/>
</dbReference>
<evidence type="ECO:0000256" key="1">
    <source>
        <dbReference type="SAM" id="MobiDB-lite"/>
    </source>
</evidence>
<protein>
    <submittedName>
        <fullName evidence="2">Uncharacterized protein</fullName>
    </submittedName>
</protein>
<accession>A0A7S4FNL4</accession>
<sequence>MCPLCVDMRARRPGQIQISRKQRGSATHLLLLSNRHAFGVFQILPPDTPKKGVPTAPTTNDTKGGVQQTLGVNGCLGSAAPPLPHRARNASGAAPETRPAGPAGLPENLRTSPLRPGLHWGCIALHRPRTSAATGAYKATGAGRSYGLVFAQFVRAECTTTDGRALHVTPPGVPQP</sequence>
<name>A0A7S4FNL4_9EUGL</name>
<proteinExistence type="predicted"/>
<gene>
    <name evidence="2" type="ORF">EGYM00163_LOCUS16820</name>
</gene>
<evidence type="ECO:0000313" key="2">
    <source>
        <dbReference type="EMBL" id="CAE0805694.1"/>
    </source>
</evidence>
<reference evidence="2" key="1">
    <citation type="submission" date="2021-01" db="EMBL/GenBank/DDBJ databases">
        <authorList>
            <person name="Corre E."/>
            <person name="Pelletier E."/>
            <person name="Niang G."/>
            <person name="Scheremetjew M."/>
            <person name="Finn R."/>
            <person name="Kale V."/>
            <person name="Holt S."/>
            <person name="Cochrane G."/>
            <person name="Meng A."/>
            <person name="Brown T."/>
            <person name="Cohen L."/>
        </authorList>
    </citation>
    <scope>NUCLEOTIDE SEQUENCE</scope>
    <source>
        <strain evidence="2">CCMP1594</strain>
    </source>
</reference>